<accession>A0A2P2N8Q7</accession>
<organism evidence="1">
    <name type="scientific">Rhizophora mucronata</name>
    <name type="common">Asiatic mangrove</name>
    <dbReference type="NCBI Taxonomy" id="61149"/>
    <lineage>
        <taxon>Eukaryota</taxon>
        <taxon>Viridiplantae</taxon>
        <taxon>Streptophyta</taxon>
        <taxon>Embryophyta</taxon>
        <taxon>Tracheophyta</taxon>
        <taxon>Spermatophyta</taxon>
        <taxon>Magnoliopsida</taxon>
        <taxon>eudicotyledons</taxon>
        <taxon>Gunneridae</taxon>
        <taxon>Pentapetalae</taxon>
        <taxon>rosids</taxon>
        <taxon>fabids</taxon>
        <taxon>Malpighiales</taxon>
        <taxon>Rhizophoraceae</taxon>
        <taxon>Rhizophora</taxon>
    </lineage>
</organism>
<proteinExistence type="predicted"/>
<dbReference type="EMBL" id="GGEC01058358">
    <property type="protein sequence ID" value="MBX38842.1"/>
    <property type="molecule type" value="Transcribed_RNA"/>
</dbReference>
<protein>
    <submittedName>
        <fullName evidence="1">Uncharacterized protein</fullName>
    </submittedName>
</protein>
<dbReference type="AlphaFoldDB" id="A0A2P2N8Q7"/>
<sequence length="59" mass="6734">MLSSFNEWKFIVICLRIANKIFGLRGAKWIFSCNNTPGKWLLSLTCTSMLLVEKQGVII</sequence>
<name>A0A2P2N8Q7_RHIMU</name>
<reference evidence="1" key="1">
    <citation type="submission" date="2018-02" db="EMBL/GenBank/DDBJ databases">
        <title>Rhizophora mucronata_Transcriptome.</title>
        <authorList>
            <person name="Meera S.P."/>
            <person name="Sreeshan A."/>
            <person name="Augustine A."/>
        </authorList>
    </citation>
    <scope>NUCLEOTIDE SEQUENCE</scope>
    <source>
        <tissue evidence="1">Leaf</tissue>
    </source>
</reference>
<evidence type="ECO:0000313" key="1">
    <source>
        <dbReference type="EMBL" id="MBX38842.1"/>
    </source>
</evidence>